<keyword evidence="3" id="KW-0853">WD repeat</keyword>
<protein>
    <submittedName>
        <fullName evidence="6">RNA recognition motif containing protein</fullName>
    </submittedName>
</protein>
<dbReference type="Pfam" id="PF00076">
    <property type="entry name" value="RRM_1"/>
    <property type="match status" value="1"/>
</dbReference>
<dbReference type="PANTHER" id="PTHR19965">
    <property type="entry name" value="RNA AND EXPORT FACTOR BINDING PROTEIN"/>
    <property type="match status" value="1"/>
</dbReference>
<dbReference type="OrthoDB" id="408728at2759"/>
<evidence type="ECO:0000256" key="3">
    <source>
        <dbReference type="PROSITE-ProRule" id="PRU00221"/>
    </source>
</evidence>
<feature type="compositionally biased region" description="Basic and acidic residues" evidence="4">
    <location>
        <begin position="350"/>
        <end position="363"/>
    </location>
</feature>
<feature type="compositionally biased region" description="Basic and acidic residues" evidence="4">
    <location>
        <begin position="309"/>
        <end position="318"/>
    </location>
</feature>
<dbReference type="InterPro" id="IPR000504">
    <property type="entry name" value="RRM_dom"/>
</dbReference>
<dbReference type="InterPro" id="IPR051229">
    <property type="entry name" value="ALYREF_mRNA_export"/>
</dbReference>
<dbReference type="InterPro" id="IPR036322">
    <property type="entry name" value="WD40_repeat_dom_sf"/>
</dbReference>
<dbReference type="PROSITE" id="PS50082">
    <property type="entry name" value="WD_REPEATS_2"/>
    <property type="match status" value="1"/>
</dbReference>
<dbReference type="SMART" id="SM01218">
    <property type="entry name" value="FoP_duplication"/>
    <property type="match status" value="1"/>
</dbReference>
<proteinExistence type="predicted"/>
<dbReference type="GO" id="GO:0005634">
    <property type="term" value="C:nucleus"/>
    <property type="evidence" value="ECO:0007669"/>
    <property type="project" value="TreeGrafter"/>
</dbReference>
<gene>
    <name evidence="6" type="ORF">AAP_02772</name>
</gene>
<feature type="compositionally biased region" description="Basic residues" evidence="4">
    <location>
        <begin position="294"/>
        <end position="308"/>
    </location>
</feature>
<feature type="compositionally biased region" description="Basic and acidic residues" evidence="4">
    <location>
        <begin position="525"/>
        <end position="537"/>
    </location>
</feature>
<dbReference type="SUPFAM" id="SSF54928">
    <property type="entry name" value="RNA-binding domain, RBD"/>
    <property type="match status" value="1"/>
</dbReference>
<feature type="region of interest" description="Disordered" evidence="4">
    <location>
        <begin position="592"/>
        <end position="615"/>
    </location>
</feature>
<dbReference type="Gene3D" id="3.30.70.330">
    <property type="match status" value="1"/>
</dbReference>
<evidence type="ECO:0000313" key="6">
    <source>
        <dbReference type="EMBL" id="KZZ92691.1"/>
    </source>
</evidence>
<dbReference type="Gene3D" id="2.130.10.10">
    <property type="entry name" value="YVTN repeat-like/Quinoprotein amine dehydrogenase"/>
    <property type="match status" value="1"/>
</dbReference>
<name>A0A167ZI31_9EURO</name>
<feature type="repeat" description="WD" evidence="3">
    <location>
        <begin position="26"/>
        <end position="67"/>
    </location>
</feature>
<feature type="region of interest" description="Disordered" evidence="4">
    <location>
        <begin position="338"/>
        <end position="363"/>
    </location>
</feature>
<dbReference type="InterPro" id="IPR025715">
    <property type="entry name" value="FoP_C"/>
</dbReference>
<feature type="region of interest" description="Disordered" evidence="4">
    <location>
        <begin position="288"/>
        <end position="318"/>
    </location>
</feature>
<dbReference type="SMART" id="SM00320">
    <property type="entry name" value="WD40"/>
    <property type="match status" value="3"/>
</dbReference>
<evidence type="ECO:0000256" key="4">
    <source>
        <dbReference type="SAM" id="MobiDB-lite"/>
    </source>
</evidence>
<comment type="caution">
    <text evidence="6">The sequence shown here is derived from an EMBL/GenBank/DDBJ whole genome shotgun (WGS) entry which is preliminary data.</text>
</comment>
<dbReference type="SMART" id="SM00360">
    <property type="entry name" value="RRM"/>
    <property type="match status" value="1"/>
</dbReference>
<accession>A0A167ZI31</accession>
<sequence length="615" mass="68649">MPQVTSRTGDMGNDAGPSAACYEIGQGYHGGTIKSIIWNSDSNILTTACEDRKIRWWDLRTQRPIVEHQVDGPIGTCELDRLADDAGILSVAAGKAVYFFEGSTPGLLYKRVDLDYEVASVAVNKSINRFVTGATNDTWARVHDLSTHEEIEVGKGHHGPIWSICFSPDGSTVRQPTIHPRLVAAQSSRGNSSLSEDDNSSSCRLVSLALKNFLLFLPAVTTTTTTTTTEVPAFHLSISRWIDHIIPGLICYTISLALRSSNLNTPSFARLNRIYRTIMDRSLDEIIAEQPRGHGQRRQPRGRYHNSNRTRDTVKKTPRVDEADLDRDWVHDKFEDDRESHSFRRGGRPSSDRRSHAREEASGAKLRVDNLHYDLTKDDLEDLFNRMGPVTQVALRYDRAGRSEGIAFVTYKYIEDAEAAIREFDGANAKGQPIRLTLLPPPRRLADYIEPPRRSLFDRVERPRNRARHDRSLSPMDEDDDEGGRSSGRRERRGRASKGGVDRYVPPGARDRDRSPPRQRRQRRRGDGGGERRERGGKQGTAARPRKTQEELDQEMEDYWNTTSNDPVAATGALPAQESAAAAAAAAPGEAYPAQTIAPQEAGAGEQFDDIDMIE</sequence>
<dbReference type="PANTHER" id="PTHR19965:SF82">
    <property type="entry name" value="THO COMPLEX SUBUNIT 4"/>
    <property type="match status" value="1"/>
</dbReference>
<dbReference type="Proteomes" id="UP000242877">
    <property type="component" value="Unassembled WGS sequence"/>
</dbReference>
<evidence type="ECO:0000259" key="5">
    <source>
        <dbReference type="PROSITE" id="PS50102"/>
    </source>
</evidence>
<dbReference type="CDD" id="cd12418">
    <property type="entry name" value="RRM_Aly_REF_like"/>
    <property type="match status" value="1"/>
</dbReference>
<dbReference type="PROSITE" id="PS50294">
    <property type="entry name" value="WD_REPEATS_REGION"/>
    <property type="match status" value="1"/>
</dbReference>
<dbReference type="SUPFAM" id="SSF50978">
    <property type="entry name" value="WD40 repeat-like"/>
    <property type="match status" value="1"/>
</dbReference>
<evidence type="ECO:0000313" key="7">
    <source>
        <dbReference type="Proteomes" id="UP000242877"/>
    </source>
</evidence>
<organism evidence="6 7">
    <name type="scientific">Ascosphaera apis ARSEF 7405</name>
    <dbReference type="NCBI Taxonomy" id="392613"/>
    <lineage>
        <taxon>Eukaryota</taxon>
        <taxon>Fungi</taxon>
        <taxon>Dikarya</taxon>
        <taxon>Ascomycota</taxon>
        <taxon>Pezizomycotina</taxon>
        <taxon>Eurotiomycetes</taxon>
        <taxon>Eurotiomycetidae</taxon>
        <taxon>Onygenales</taxon>
        <taxon>Ascosphaeraceae</taxon>
        <taxon>Ascosphaera</taxon>
    </lineage>
</organism>
<dbReference type="PROSITE" id="PS50102">
    <property type="entry name" value="RRM"/>
    <property type="match status" value="1"/>
</dbReference>
<evidence type="ECO:0000256" key="2">
    <source>
        <dbReference type="PROSITE-ProRule" id="PRU00176"/>
    </source>
</evidence>
<dbReference type="InterPro" id="IPR015943">
    <property type="entry name" value="WD40/YVTN_repeat-like_dom_sf"/>
</dbReference>
<evidence type="ECO:0000256" key="1">
    <source>
        <dbReference type="ARBA" id="ARBA00022884"/>
    </source>
</evidence>
<dbReference type="EMBL" id="AZGZ01000010">
    <property type="protein sequence ID" value="KZZ92691.1"/>
    <property type="molecule type" value="Genomic_DNA"/>
</dbReference>
<feature type="region of interest" description="Disordered" evidence="4">
    <location>
        <begin position="459"/>
        <end position="557"/>
    </location>
</feature>
<dbReference type="VEuPathDB" id="FungiDB:AAP_02772"/>
<dbReference type="InterPro" id="IPR012677">
    <property type="entry name" value="Nucleotide-bd_a/b_plait_sf"/>
</dbReference>
<dbReference type="GO" id="GO:0003729">
    <property type="term" value="F:mRNA binding"/>
    <property type="evidence" value="ECO:0007669"/>
    <property type="project" value="TreeGrafter"/>
</dbReference>
<dbReference type="AlphaFoldDB" id="A0A167ZI31"/>
<dbReference type="InterPro" id="IPR035979">
    <property type="entry name" value="RBD_domain_sf"/>
</dbReference>
<keyword evidence="7" id="KW-1185">Reference proteome</keyword>
<dbReference type="InterPro" id="IPR001680">
    <property type="entry name" value="WD40_rpt"/>
</dbReference>
<keyword evidence="1 2" id="KW-0694">RNA-binding</keyword>
<reference evidence="6 7" key="1">
    <citation type="journal article" date="2016" name="Genome Biol. Evol.">
        <title>Divergent and convergent evolution of fungal pathogenicity.</title>
        <authorList>
            <person name="Shang Y."/>
            <person name="Xiao G."/>
            <person name="Zheng P."/>
            <person name="Cen K."/>
            <person name="Zhan S."/>
            <person name="Wang C."/>
        </authorList>
    </citation>
    <scope>NUCLEOTIDE SEQUENCE [LARGE SCALE GENOMIC DNA]</scope>
    <source>
        <strain evidence="6 7">ARSEF 7405</strain>
    </source>
</reference>
<dbReference type="Pfam" id="PF00400">
    <property type="entry name" value="WD40"/>
    <property type="match status" value="2"/>
</dbReference>
<feature type="domain" description="RRM" evidence="5">
    <location>
        <begin position="364"/>
        <end position="441"/>
    </location>
</feature>
<dbReference type="Pfam" id="PF13865">
    <property type="entry name" value="FoP_duplication"/>
    <property type="match status" value="1"/>
</dbReference>